<accession>A0A4Q1UQ34</accession>
<proteinExistence type="predicted"/>
<evidence type="ECO:0000313" key="1">
    <source>
        <dbReference type="EMBL" id="RXT37909.1"/>
    </source>
</evidence>
<gene>
    <name evidence="1" type="ORF">B5V01_27720</name>
</gene>
<organism evidence="1 2">
    <name type="scientific">Mesorhizobium erdmanii</name>
    <dbReference type="NCBI Taxonomy" id="1777866"/>
    <lineage>
        <taxon>Bacteria</taxon>
        <taxon>Pseudomonadati</taxon>
        <taxon>Pseudomonadota</taxon>
        <taxon>Alphaproteobacteria</taxon>
        <taxon>Hyphomicrobiales</taxon>
        <taxon>Phyllobacteriaceae</taxon>
        <taxon>Mesorhizobium</taxon>
    </lineage>
</organism>
<evidence type="ECO:0000313" key="2">
    <source>
        <dbReference type="Proteomes" id="UP000290444"/>
    </source>
</evidence>
<protein>
    <submittedName>
        <fullName evidence="1">Uncharacterized protein</fullName>
    </submittedName>
</protein>
<dbReference type="EMBL" id="MZXX01000041">
    <property type="protein sequence ID" value="RXT37909.1"/>
    <property type="molecule type" value="Genomic_DNA"/>
</dbReference>
<sequence>MPGVFPATSIFGRSATMIDMENLTLFSTPACHRPSPADQGFPDGARCAALTAASGGGHGRMVFRRFSMASPTVFTTLAVLISPAIAQALDPLKAPQGSYVASTHTCADLDQGVGALELAEFDGDAITVGASTCKIAGTRHGDDAFQASCTERGSNSPVITPMKITRPSSDALSINGTIYNFCPGK</sequence>
<name>A0A4Q1UQ34_9HYPH</name>
<dbReference type="Proteomes" id="UP000290444">
    <property type="component" value="Unassembled WGS sequence"/>
</dbReference>
<dbReference type="AlphaFoldDB" id="A0A4Q1UQ34"/>
<reference evidence="1 2" key="1">
    <citation type="submission" date="2017-03" db="EMBL/GenBank/DDBJ databases">
        <authorList>
            <person name="Safronova V.I."/>
            <person name="Sazanova A.L."/>
            <person name="Chirak E.R."/>
        </authorList>
    </citation>
    <scope>NUCLEOTIDE SEQUENCE [LARGE SCALE GENOMIC DNA]</scope>
    <source>
        <strain evidence="1 2">Opo-242</strain>
    </source>
</reference>
<comment type="caution">
    <text evidence="1">The sequence shown here is derived from an EMBL/GenBank/DDBJ whole genome shotgun (WGS) entry which is preliminary data.</text>
</comment>